<evidence type="ECO:0000256" key="3">
    <source>
        <dbReference type="ARBA" id="ARBA00022692"/>
    </source>
</evidence>
<evidence type="ECO:0000256" key="7">
    <source>
        <dbReference type="RuleBase" id="RU361221"/>
    </source>
</evidence>
<evidence type="ECO:0000259" key="9">
    <source>
        <dbReference type="PROSITE" id="PS51371"/>
    </source>
</evidence>
<feature type="transmembrane region" description="Helical" evidence="7">
    <location>
        <begin position="472"/>
        <end position="496"/>
    </location>
</feature>
<feature type="transmembrane region" description="Helical" evidence="7">
    <location>
        <begin position="326"/>
        <end position="348"/>
    </location>
</feature>
<accession>A0ABP0UA13</accession>
<evidence type="ECO:0000256" key="4">
    <source>
        <dbReference type="ARBA" id="ARBA00022989"/>
    </source>
</evidence>
<comment type="similarity">
    <text evidence="2 7">Belongs to the chloride channel (TC 2.A.49) family.</text>
</comment>
<keyword evidence="6" id="KW-0129">CBS domain</keyword>
<feature type="domain" description="CBS" evidence="9">
    <location>
        <begin position="594"/>
        <end position="650"/>
    </location>
</feature>
<comment type="subcellular location">
    <subcellularLocation>
        <location evidence="1 7">Membrane</location>
        <topology evidence="1 7">Multi-pass membrane protein</topology>
    </subcellularLocation>
</comment>
<feature type="compositionally biased region" description="Basic and acidic residues" evidence="8">
    <location>
        <begin position="21"/>
        <end position="31"/>
    </location>
</feature>
<dbReference type="SMART" id="SM00116">
    <property type="entry name" value="CBS"/>
    <property type="match status" value="2"/>
</dbReference>
<dbReference type="InterPro" id="IPR014743">
    <property type="entry name" value="Cl-channel_core"/>
</dbReference>
<evidence type="ECO:0000256" key="8">
    <source>
        <dbReference type="SAM" id="MobiDB-lite"/>
    </source>
</evidence>
<dbReference type="PANTHER" id="PTHR43427:SF3">
    <property type="entry name" value="CHLORIDE CHANNEL PROTEIN CLC-F"/>
    <property type="match status" value="1"/>
</dbReference>
<organism evidence="10 11">
    <name type="scientific">Sphagnum troendelagicum</name>
    <dbReference type="NCBI Taxonomy" id="128251"/>
    <lineage>
        <taxon>Eukaryota</taxon>
        <taxon>Viridiplantae</taxon>
        <taxon>Streptophyta</taxon>
        <taxon>Embryophyta</taxon>
        <taxon>Bryophyta</taxon>
        <taxon>Sphagnophytina</taxon>
        <taxon>Sphagnopsida</taxon>
        <taxon>Sphagnales</taxon>
        <taxon>Sphagnaceae</taxon>
        <taxon>Sphagnum</taxon>
    </lineage>
</organism>
<feature type="transmembrane region" description="Helical" evidence="7">
    <location>
        <begin position="244"/>
        <end position="270"/>
    </location>
</feature>
<evidence type="ECO:0000256" key="2">
    <source>
        <dbReference type="ARBA" id="ARBA00009476"/>
    </source>
</evidence>
<dbReference type="SUPFAM" id="SSF81340">
    <property type="entry name" value="Clc chloride channel"/>
    <property type="match status" value="1"/>
</dbReference>
<protein>
    <recommendedName>
        <fullName evidence="7">Chloride channel protein</fullName>
    </recommendedName>
</protein>
<name>A0ABP0UA13_9BRYO</name>
<evidence type="ECO:0000313" key="11">
    <source>
        <dbReference type="Proteomes" id="UP001497512"/>
    </source>
</evidence>
<dbReference type="Pfam" id="PF00654">
    <property type="entry name" value="Voltage_CLC"/>
    <property type="match status" value="1"/>
</dbReference>
<evidence type="ECO:0000256" key="1">
    <source>
        <dbReference type="ARBA" id="ARBA00004141"/>
    </source>
</evidence>
<gene>
    <name evidence="10" type="ORF">CSSPTR1EN2_LOCUS13291</name>
</gene>
<feature type="domain" description="CBS" evidence="9">
    <location>
        <begin position="680"/>
        <end position="743"/>
    </location>
</feature>
<feature type="transmembrane region" description="Helical" evidence="7">
    <location>
        <begin position="153"/>
        <end position="174"/>
    </location>
</feature>
<feature type="transmembrane region" description="Helical" evidence="7">
    <location>
        <begin position="98"/>
        <end position="118"/>
    </location>
</feature>
<dbReference type="PRINTS" id="PR00762">
    <property type="entry name" value="CLCHANNEL"/>
</dbReference>
<keyword evidence="7" id="KW-0813">Transport</keyword>
<dbReference type="Proteomes" id="UP001497512">
    <property type="component" value="Chromosome 2"/>
</dbReference>
<keyword evidence="11" id="KW-1185">Reference proteome</keyword>
<dbReference type="PROSITE" id="PS51371">
    <property type="entry name" value="CBS"/>
    <property type="match status" value="2"/>
</dbReference>
<feature type="transmembrane region" description="Helical" evidence="7">
    <location>
        <begin position="438"/>
        <end position="460"/>
    </location>
</feature>
<dbReference type="SUPFAM" id="SSF54631">
    <property type="entry name" value="CBS-domain pair"/>
    <property type="match status" value="1"/>
</dbReference>
<keyword evidence="5 7" id="KW-0472">Membrane</keyword>
<evidence type="ECO:0000256" key="5">
    <source>
        <dbReference type="ARBA" id="ARBA00023136"/>
    </source>
</evidence>
<evidence type="ECO:0000256" key="6">
    <source>
        <dbReference type="PROSITE-ProRule" id="PRU00703"/>
    </source>
</evidence>
<keyword evidence="7" id="KW-0406">Ion transport</keyword>
<dbReference type="CDD" id="cd00400">
    <property type="entry name" value="Voltage_gated_ClC"/>
    <property type="match status" value="1"/>
</dbReference>
<dbReference type="Gene3D" id="1.10.3080.10">
    <property type="entry name" value="Clc chloride channel"/>
    <property type="match status" value="1"/>
</dbReference>
<dbReference type="InterPro" id="IPR050368">
    <property type="entry name" value="ClC-type_chloride_channel"/>
</dbReference>
<dbReference type="InterPro" id="IPR000644">
    <property type="entry name" value="CBS_dom"/>
</dbReference>
<reference evidence="10" key="1">
    <citation type="submission" date="2024-02" db="EMBL/GenBank/DDBJ databases">
        <authorList>
            <consortium name="ELIXIR-Norway"/>
            <consortium name="Elixir Norway"/>
        </authorList>
    </citation>
    <scope>NUCLEOTIDE SEQUENCE</scope>
</reference>
<dbReference type="InterPro" id="IPR046342">
    <property type="entry name" value="CBS_dom_sf"/>
</dbReference>
<comment type="caution">
    <text evidence="7">Lacks conserved residue(s) required for the propagation of feature annotation.</text>
</comment>
<keyword evidence="3 7" id="KW-0812">Transmembrane</keyword>
<feature type="transmembrane region" description="Helical" evidence="7">
    <location>
        <begin position="368"/>
        <end position="389"/>
    </location>
</feature>
<evidence type="ECO:0000313" key="10">
    <source>
        <dbReference type="EMBL" id="CAK9216142.1"/>
    </source>
</evidence>
<feature type="region of interest" description="Disordered" evidence="8">
    <location>
        <begin position="1"/>
        <end position="64"/>
    </location>
</feature>
<dbReference type="PANTHER" id="PTHR43427">
    <property type="entry name" value="CHLORIDE CHANNEL PROTEIN CLC-E"/>
    <property type="match status" value="1"/>
</dbReference>
<dbReference type="InterPro" id="IPR001807">
    <property type="entry name" value="ClC"/>
</dbReference>
<feature type="transmembrane region" description="Helical" evidence="7">
    <location>
        <begin position="285"/>
        <end position="305"/>
    </location>
</feature>
<keyword evidence="4 7" id="KW-1133">Transmembrane helix</keyword>
<proteinExistence type="inferred from homology"/>
<feature type="transmembrane region" description="Helical" evidence="7">
    <location>
        <begin position="502"/>
        <end position="519"/>
    </location>
</feature>
<dbReference type="Pfam" id="PF00571">
    <property type="entry name" value="CBS"/>
    <property type="match status" value="2"/>
</dbReference>
<sequence>MAEGDTLPLLWSPASDSESDVEIHVEGKSEKTAVANNNRKRDNRTLPSSAGFEEEDDAERRRANGGALERQISTLNHPQSQSSPSIASQMSDRVPPEWVLLLVGCLLGLSSGISVVIFNKGVYLIHDLAWAGTPHEGAAWLRTQSLAITWHRILLIPVFGGVVVGMFHSVNAILDMIQSSQPRQSSRGRIDWLAGIKPVIKAVQAATTLGTGCSLGPEGPSVDIGRSWAHGFAEIMKNSKESRIALVAAGAAAGIASGFNAPVAGTFFAIETVLRPQHAENSPPLTTAMIILAAVTSSTVSQVLLDEKAAFTVPPYELRSAAELPLYILLGGICGVMSVVFTRLVAWFTRMFDFLKTDFGIPLSVSPAIGGLFVGIIALGYPGVLYWGFTNVDEILKTGVTATAPGQVLLAQLTIAKIVATALCKGSGLVGGLYAPSLFIGASCGAVYGSIVGNAFNVALVGHDAVAHPQAYALVGMAALLASVCSVPLTSVLLLFELTKDYHILLPLMGAVGLAIWVAEVGKQKRPRPHDSGAGVVNSEVDHLVGLNSGHVWRRRGNSEAEVELCTMDSSDNPGELCISQDVLMEECLVAQAMSRDCVKVHATATVKETLGAVVAARQYCALVVDENGLLEGILTPSDLKGEVLKATKEFVSSEEPRDVEVENTLVAAICTGKGENQGNGTNLVVCYPEMNLQRAKELMVQHGFQQLPVVTRNGTQWQYHKLVGLLDGDGITRCVKLEASKRIAAAQKAKDNEEHGPVFDSH</sequence>
<keyword evidence="7" id="KW-0868">Chloride</keyword>
<dbReference type="EMBL" id="OZ019894">
    <property type="protein sequence ID" value="CAK9216142.1"/>
    <property type="molecule type" value="Genomic_DNA"/>
</dbReference>
<dbReference type="Gene3D" id="3.10.580.10">
    <property type="entry name" value="CBS-domain"/>
    <property type="match status" value="1"/>
</dbReference>